<dbReference type="OrthoDB" id="1451277at2"/>
<dbReference type="PROSITE" id="PS51257">
    <property type="entry name" value="PROKAR_LIPOPROTEIN"/>
    <property type="match status" value="1"/>
</dbReference>
<evidence type="ECO:0000313" key="1">
    <source>
        <dbReference type="EMBL" id="TDX84176.1"/>
    </source>
</evidence>
<evidence type="ECO:0000313" key="2">
    <source>
        <dbReference type="Proteomes" id="UP000295313"/>
    </source>
</evidence>
<reference evidence="1 2" key="1">
    <citation type="submission" date="2019-03" db="EMBL/GenBank/DDBJ databases">
        <title>Genomic Encyclopedia of Type Strains, Phase III (KMG-III): the genomes of soil and plant-associated and newly described type strains.</title>
        <authorList>
            <person name="Whitman W."/>
        </authorList>
    </citation>
    <scope>NUCLEOTIDE SEQUENCE [LARGE SCALE GENOMIC DNA]</scope>
    <source>
        <strain evidence="1 2">CGMCC 1.12802</strain>
    </source>
</reference>
<keyword evidence="2" id="KW-1185">Reference proteome</keyword>
<accession>A0A4V3H2H4</accession>
<protein>
    <submittedName>
        <fullName evidence="1">Uncharacterized protein DUF4252</fullName>
    </submittedName>
</protein>
<organism evidence="1 2">
    <name type="scientific">Epilithonimonas xixisoli</name>
    <dbReference type="NCBI Taxonomy" id="1476462"/>
    <lineage>
        <taxon>Bacteria</taxon>
        <taxon>Pseudomonadati</taxon>
        <taxon>Bacteroidota</taxon>
        <taxon>Flavobacteriia</taxon>
        <taxon>Flavobacteriales</taxon>
        <taxon>Weeksellaceae</taxon>
        <taxon>Chryseobacterium group</taxon>
        <taxon>Epilithonimonas</taxon>
    </lineage>
</organism>
<name>A0A4V3H2H4_9FLAO</name>
<gene>
    <name evidence="1" type="ORF">B0I22_1777</name>
</gene>
<dbReference type="InterPro" id="IPR025348">
    <property type="entry name" value="DUF4252"/>
</dbReference>
<dbReference type="AlphaFoldDB" id="A0A4V3H2H4"/>
<dbReference type="Proteomes" id="UP000295313">
    <property type="component" value="Unassembled WGS sequence"/>
</dbReference>
<comment type="caution">
    <text evidence="1">The sequence shown here is derived from an EMBL/GenBank/DDBJ whole genome shotgun (WGS) entry which is preliminary data.</text>
</comment>
<dbReference type="EMBL" id="SOEO01000002">
    <property type="protein sequence ID" value="TDX84176.1"/>
    <property type="molecule type" value="Genomic_DNA"/>
</dbReference>
<proteinExistence type="predicted"/>
<dbReference type="Pfam" id="PF14060">
    <property type="entry name" value="DUF4252"/>
    <property type="match status" value="1"/>
</dbReference>
<dbReference type="RefSeq" id="WP_133944199.1">
    <property type="nucleotide sequence ID" value="NZ_SOEO01000002.1"/>
</dbReference>
<sequence length="174" mass="20143">MLRFLYIIILTIVGFFLQSCMVSHKKVHTDFFDNPGFKNSSTFISINVPTFLARSYVKKALREDNESQEVIDLVKKVKDVKVLIVGDSKTPIRTEFQKYLNKNNYEEWMSIKQEGNLISLNAQQSSDIIKRMIITVRAENDETIFVDVKGKFSPDDISKLMNATEKNQIKINRN</sequence>